<organism evidence="2 3">
    <name type="scientific">Treponema bryantii</name>
    <dbReference type="NCBI Taxonomy" id="163"/>
    <lineage>
        <taxon>Bacteria</taxon>
        <taxon>Pseudomonadati</taxon>
        <taxon>Spirochaetota</taxon>
        <taxon>Spirochaetia</taxon>
        <taxon>Spirochaetales</taxon>
        <taxon>Treponemataceae</taxon>
        <taxon>Treponema</taxon>
    </lineage>
</organism>
<keyword evidence="3" id="KW-1185">Reference proteome</keyword>
<evidence type="ECO:0000259" key="1">
    <source>
        <dbReference type="Pfam" id="PF24849"/>
    </source>
</evidence>
<name>A0A1I3HWQ1_9SPIR</name>
<dbReference type="InterPro" id="IPR056141">
    <property type="entry name" value="DUF7724"/>
</dbReference>
<reference evidence="3" key="1">
    <citation type="submission" date="2016-10" db="EMBL/GenBank/DDBJ databases">
        <authorList>
            <person name="Varghese N."/>
            <person name="Submissions S."/>
        </authorList>
    </citation>
    <scope>NUCLEOTIDE SEQUENCE [LARGE SCALE GENOMIC DNA]</scope>
    <source>
        <strain evidence="3">XBD1002</strain>
    </source>
</reference>
<protein>
    <recommendedName>
        <fullName evidence="1">DUF7724 domain-containing protein</fullName>
    </recommendedName>
</protein>
<dbReference type="EMBL" id="FORI01000001">
    <property type="protein sequence ID" value="SFI40082.1"/>
    <property type="molecule type" value="Genomic_DNA"/>
</dbReference>
<dbReference type="AlphaFoldDB" id="A0A1I3HWQ1"/>
<evidence type="ECO:0000313" key="3">
    <source>
        <dbReference type="Proteomes" id="UP000182737"/>
    </source>
</evidence>
<sequence>MLIMNTAVLSSFDKYTTFSFGGKTLTFRTCNGLERYTKVLQWDDGYIEVMAKYKHKDEEIEEYIDLIPVLEGLYMDKEKFLAPIKEVKIEYA</sequence>
<accession>A0A1I3HWQ1</accession>
<proteinExistence type="predicted"/>
<dbReference type="Proteomes" id="UP000182737">
    <property type="component" value="Unassembled WGS sequence"/>
</dbReference>
<feature type="domain" description="DUF7724" evidence="1">
    <location>
        <begin position="5"/>
        <end position="91"/>
    </location>
</feature>
<evidence type="ECO:0000313" key="2">
    <source>
        <dbReference type="EMBL" id="SFI40082.1"/>
    </source>
</evidence>
<dbReference type="OrthoDB" id="3192251at2"/>
<dbReference type="Pfam" id="PF24849">
    <property type="entry name" value="DUF7724"/>
    <property type="match status" value="1"/>
</dbReference>
<gene>
    <name evidence="2" type="ORF">SAMN04487775_101132</name>
</gene>